<evidence type="ECO:0000313" key="2">
    <source>
        <dbReference type="EMBL" id="KDQ14090.1"/>
    </source>
</evidence>
<dbReference type="InParanoid" id="A0A067MH89"/>
<dbReference type="Proteomes" id="UP000027195">
    <property type="component" value="Unassembled WGS sequence"/>
</dbReference>
<feature type="region of interest" description="Disordered" evidence="1">
    <location>
        <begin position="24"/>
        <end position="69"/>
    </location>
</feature>
<sequence>MRLPTPHSPRFPARSLPIHPVMSYSSLPFEPAKSTPLTPAPSTLDQQPLLRASSHVDPLSSGTSAQSLS</sequence>
<accession>A0A067MH89</accession>
<proteinExistence type="predicted"/>
<protein>
    <submittedName>
        <fullName evidence="2">Uncharacterized protein</fullName>
    </submittedName>
</protein>
<feature type="compositionally biased region" description="Polar residues" evidence="1">
    <location>
        <begin position="60"/>
        <end position="69"/>
    </location>
</feature>
<evidence type="ECO:0000256" key="1">
    <source>
        <dbReference type="SAM" id="MobiDB-lite"/>
    </source>
</evidence>
<evidence type="ECO:0000313" key="3">
    <source>
        <dbReference type="Proteomes" id="UP000027195"/>
    </source>
</evidence>
<dbReference type="AlphaFoldDB" id="A0A067MH89"/>
<reference evidence="3" key="1">
    <citation type="journal article" date="2014" name="Proc. Natl. Acad. Sci. U.S.A.">
        <title>Extensive sampling of basidiomycete genomes demonstrates inadequacy of the white-rot/brown-rot paradigm for wood decay fungi.</title>
        <authorList>
            <person name="Riley R."/>
            <person name="Salamov A.A."/>
            <person name="Brown D.W."/>
            <person name="Nagy L.G."/>
            <person name="Floudas D."/>
            <person name="Held B.W."/>
            <person name="Levasseur A."/>
            <person name="Lombard V."/>
            <person name="Morin E."/>
            <person name="Otillar R."/>
            <person name="Lindquist E.A."/>
            <person name="Sun H."/>
            <person name="LaButti K.M."/>
            <person name="Schmutz J."/>
            <person name="Jabbour D."/>
            <person name="Luo H."/>
            <person name="Baker S.E."/>
            <person name="Pisabarro A.G."/>
            <person name="Walton J.D."/>
            <person name="Blanchette R.A."/>
            <person name="Henrissat B."/>
            <person name="Martin F."/>
            <person name="Cullen D."/>
            <person name="Hibbett D.S."/>
            <person name="Grigoriev I.V."/>
        </authorList>
    </citation>
    <scope>NUCLEOTIDE SEQUENCE [LARGE SCALE GENOMIC DNA]</scope>
    <source>
        <strain evidence="3">FD-172 SS1</strain>
    </source>
</reference>
<organism evidence="2 3">
    <name type="scientific">Botryobasidium botryosum (strain FD-172 SS1)</name>
    <dbReference type="NCBI Taxonomy" id="930990"/>
    <lineage>
        <taxon>Eukaryota</taxon>
        <taxon>Fungi</taxon>
        <taxon>Dikarya</taxon>
        <taxon>Basidiomycota</taxon>
        <taxon>Agaricomycotina</taxon>
        <taxon>Agaricomycetes</taxon>
        <taxon>Cantharellales</taxon>
        <taxon>Botryobasidiaceae</taxon>
        <taxon>Botryobasidium</taxon>
    </lineage>
</organism>
<dbReference type="EMBL" id="KL198039">
    <property type="protein sequence ID" value="KDQ14090.1"/>
    <property type="molecule type" value="Genomic_DNA"/>
</dbReference>
<feature type="compositionally biased region" description="Polar residues" evidence="1">
    <location>
        <begin position="35"/>
        <end position="46"/>
    </location>
</feature>
<keyword evidence="3" id="KW-1185">Reference proteome</keyword>
<dbReference type="HOGENOM" id="CLU_2775603_0_0_1"/>
<gene>
    <name evidence="2" type="ORF">BOTBODRAFT_55555</name>
</gene>
<name>A0A067MH89_BOTB1</name>